<reference evidence="1" key="2">
    <citation type="submission" date="2023-06" db="EMBL/GenBank/DDBJ databases">
        <authorList>
            <consortium name="Lawrence Berkeley National Laboratory"/>
            <person name="Haridas S."/>
            <person name="Hensen N."/>
            <person name="Bonometti L."/>
            <person name="Westerberg I."/>
            <person name="Brannstrom I.O."/>
            <person name="Guillou S."/>
            <person name="Cros-Aarteil S."/>
            <person name="Calhoun S."/>
            <person name="Kuo A."/>
            <person name="Mondo S."/>
            <person name="Pangilinan J."/>
            <person name="Riley R."/>
            <person name="LaButti K."/>
            <person name="Andreopoulos B."/>
            <person name="Lipzen A."/>
            <person name="Chen C."/>
            <person name="Yanf M."/>
            <person name="Daum C."/>
            <person name="Ng V."/>
            <person name="Clum A."/>
            <person name="Steindorff A."/>
            <person name="Ohm R."/>
            <person name="Martin F."/>
            <person name="Silar P."/>
            <person name="Natvig D."/>
            <person name="Lalanne C."/>
            <person name="Gautier V."/>
            <person name="Ament-velasquez S.L."/>
            <person name="Kruys A."/>
            <person name="Hutchinson M.I."/>
            <person name="Powell A.J."/>
            <person name="Barry K."/>
            <person name="Miller A.N."/>
            <person name="Grigoriev I.V."/>
            <person name="Debuchy R."/>
            <person name="Gladieux P."/>
            <person name="Thoren M.H."/>
            <person name="Johannesson H."/>
        </authorList>
    </citation>
    <scope>NUCLEOTIDE SEQUENCE</scope>
    <source>
        <strain evidence="1">CBS 232.78</strain>
    </source>
</reference>
<accession>A0AAE0NZ72</accession>
<protein>
    <submittedName>
        <fullName evidence="1">Uncharacterized protein</fullName>
    </submittedName>
</protein>
<keyword evidence="2" id="KW-1185">Reference proteome</keyword>
<evidence type="ECO:0000313" key="2">
    <source>
        <dbReference type="Proteomes" id="UP001285441"/>
    </source>
</evidence>
<sequence length="212" mass="23880">MLPATTRASSDSFTTRCSACVYFCHWQPPRGTNDGACPDVTEATHTGGVEEKRSQLAVLRVGISRQCAAVARPRLQPAFCAIQCLVTCRLHEQKGGGMSNRSRCRRGNPTSRRWGRCHGRWYIQEREGGRRFRCRLWPLLRGTNEARVIWLKLSWPALPYLGRFKRTSGQQGYSTHRFSTKRGKFGCRVGGSRTSYISPSVSHACRILSKTS</sequence>
<evidence type="ECO:0000313" key="1">
    <source>
        <dbReference type="EMBL" id="KAK3390361.1"/>
    </source>
</evidence>
<dbReference type="Proteomes" id="UP001285441">
    <property type="component" value="Unassembled WGS sequence"/>
</dbReference>
<comment type="caution">
    <text evidence="1">The sequence shown here is derived from an EMBL/GenBank/DDBJ whole genome shotgun (WGS) entry which is preliminary data.</text>
</comment>
<dbReference type="AlphaFoldDB" id="A0AAE0NZ72"/>
<reference evidence="1" key="1">
    <citation type="journal article" date="2023" name="Mol. Phylogenet. Evol.">
        <title>Genome-scale phylogeny and comparative genomics of the fungal order Sordariales.</title>
        <authorList>
            <person name="Hensen N."/>
            <person name="Bonometti L."/>
            <person name="Westerberg I."/>
            <person name="Brannstrom I.O."/>
            <person name="Guillou S."/>
            <person name="Cros-Aarteil S."/>
            <person name="Calhoun S."/>
            <person name="Haridas S."/>
            <person name="Kuo A."/>
            <person name="Mondo S."/>
            <person name="Pangilinan J."/>
            <person name="Riley R."/>
            <person name="LaButti K."/>
            <person name="Andreopoulos B."/>
            <person name="Lipzen A."/>
            <person name="Chen C."/>
            <person name="Yan M."/>
            <person name="Daum C."/>
            <person name="Ng V."/>
            <person name="Clum A."/>
            <person name="Steindorff A."/>
            <person name="Ohm R.A."/>
            <person name="Martin F."/>
            <person name="Silar P."/>
            <person name="Natvig D.O."/>
            <person name="Lalanne C."/>
            <person name="Gautier V."/>
            <person name="Ament-Velasquez S.L."/>
            <person name="Kruys A."/>
            <person name="Hutchinson M.I."/>
            <person name="Powell A.J."/>
            <person name="Barry K."/>
            <person name="Miller A.N."/>
            <person name="Grigoriev I.V."/>
            <person name="Debuchy R."/>
            <person name="Gladieux P."/>
            <person name="Hiltunen Thoren M."/>
            <person name="Johannesson H."/>
        </authorList>
    </citation>
    <scope>NUCLEOTIDE SEQUENCE</scope>
    <source>
        <strain evidence="1">CBS 232.78</strain>
    </source>
</reference>
<dbReference type="EMBL" id="JAULSW010000002">
    <property type="protein sequence ID" value="KAK3390361.1"/>
    <property type="molecule type" value="Genomic_DNA"/>
</dbReference>
<gene>
    <name evidence="1" type="ORF">B0H63DRAFT_112359</name>
</gene>
<proteinExistence type="predicted"/>
<name>A0AAE0NZ72_9PEZI</name>
<organism evidence="1 2">
    <name type="scientific">Podospora didyma</name>
    <dbReference type="NCBI Taxonomy" id="330526"/>
    <lineage>
        <taxon>Eukaryota</taxon>
        <taxon>Fungi</taxon>
        <taxon>Dikarya</taxon>
        <taxon>Ascomycota</taxon>
        <taxon>Pezizomycotina</taxon>
        <taxon>Sordariomycetes</taxon>
        <taxon>Sordariomycetidae</taxon>
        <taxon>Sordariales</taxon>
        <taxon>Podosporaceae</taxon>
        <taxon>Podospora</taxon>
    </lineage>
</organism>